<sequence>MDISCKINLIDNYSQKEVFVLNLNMLHAASPVNSLSFQLHGMLQGSFSHPIIVPQQELTTYTLIVAQQGEGVLTWNNEEHSLMYGTCFLLNPHCTIEIENTDQSPLSLWILTFSIHMNESHPSSLLNAGEFCVPSFEALIRELKEISQKQHAIDAQKQMAAHGNFQKLMGSLLQHLGPHKKTENSRQAVLEIIAALKENYQQDVSVEELAKQAKISIRRFTHWFKLLTGTNVSGFMTALRISHAKQLLLSGGRLQEIADTVGYRDEFYFNRRFKQTVGISPGQFIRNHKKQQVNICAMSCLGHLLALGIRPVAAAKNLANNLHLRELSSDIHKVNSIPMQLEEIANLQPELILAPCQNDYDKLSTIAPTLLLSGNEHNPLSLLRMLGETFNKQQEAEQWIVQYNRKTERHKARLADIVASDETFSSIEIRSDSIYVFGNFWCRGAYNLYDGLELAAPAIIQQEMINKEAYRIISEEQLPLYVGDHLFLTVVDPERFKQLSATLWWKSLPAVKNNHVYHTQLEKFRVSDPISLHKQLDTQMKLLLAR</sequence>
<dbReference type="PROSITE" id="PS50983">
    <property type="entry name" value="FE_B12_PBP"/>
    <property type="match status" value="1"/>
</dbReference>
<dbReference type="PROSITE" id="PS01124">
    <property type="entry name" value="HTH_ARAC_FAMILY_2"/>
    <property type="match status" value="1"/>
</dbReference>
<dbReference type="Pfam" id="PF01497">
    <property type="entry name" value="Peripla_BP_2"/>
    <property type="match status" value="1"/>
</dbReference>
<evidence type="ECO:0000256" key="6">
    <source>
        <dbReference type="ARBA" id="ARBA00023125"/>
    </source>
</evidence>
<reference evidence="10" key="1">
    <citation type="submission" date="2016-08" db="EMBL/GenBank/DDBJ databases">
        <title>Complete Genome Seqeunce of Paenibacillus sp. BIHB 4019 from tea rhizoplane.</title>
        <authorList>
            <person name="Thakur R."/>
            <person name="Swarnkar M.K."/>
            <person name="Gulati A."/>
        </authorList>
    </citation>
    <scope>NUCLEOTIDE SEQUENCE [LARGE SCALE GENOMIC DNA]</scope>
    <source>
        <strain evidence="10">BIHB4019</strain>
    </source>
</reference>
<evidence type="ECO:0000256" key="5">
    <source>
        <dbReference type="ARBA" id="ARBA00023015"/>
    </source>
</evidence>
<dbReference type="PANTHER" id="PTHR30532">
    <property type="entry name" value="IRON III DICITRATE-BINDING PERIPLASMIC PROTEIN"/>
    <property type="match status" value="1"/>
</dbReference>
<dbReference type="InterPro" id="IPR002491">
    <property type="entry name" value="ABC_transptr_periplasmic_BD"/>
</dbReference>
<dbReference type="Gene3D" id="3.40.50.1980">
    <property type="entry name" value="Nitrogenase molybdenum iron protein domain"/>
    <property type="match status" value="2"/>
</dbReference>
<dbReference type="EMBL" id="CP016808">
    <property type="protein sequence ID" value="ANY69056.1"/>
    <property type="molecule type" value="Genomic_DNA"/>
</dbReference>
<keyword evidence="6" id="KW-0238">DNA-binding</keyword>
<dbReference type="InterPro" id="IPR018062">
    <property type="entry name" value="HTH_AraC-typ_CS"/>
</dbReference>
<proteinExistence type="inferred from homology"/>
<gene>
    <name evidence="10" type="ORF">BBD42_23160</name>
</gene>
<feature type="domain" description="HTH araC/xylS-type" evidence="8">
    <location>
        <begin position="190"/>
        <end position="287"/>
    </location>
</feature>
<dbReference type="GO" id="GO:0003700">
    <property type="term" value="F:DNA-binding transcription factor activity"/>
    <property type="evidence" value="ECO:0007669"/>
    <property type="project" value="InterPro"/>
</dbReference>
<dbReference type="AlphaFoldDB" id="A0A1B2DMX2"/>
<evidence type="ECO:0008006" key="11">
    <source>
        <dbReference type="Google" id="ProtNLM"/>
    </source>
</evidence>
<dbReference type="InterPro" id="IPR003313">
    <property type="entry name" value="AraC-bd"/>
</dbReference>
<dbReference type="Gene3D" id="1.10.10.60">
    <property type="entry name" value="Homeodomain-like"/>
    <property type="match status" value="2"/>
</dbReference>
<keyword evidence="7" id="KW-0804">Transcription</keyword>
<dbReference type="SMART" id="SM00342">
    <property type="entry name" value="HTH_ARAC"/>
    <property type="match status" value="1"/>
</dbReference>
<organism evidence="10">
    <name type="scientific">Paenibacillus sp. BIHB 4019</name>
    <dbReference type="NCBI Taxonomy" id="1870819"/>
    <lineage>
        <taxon>Bacteria</taxon>
        <taxon>Bacillati</taxon>
        <taxon>Bacillota</taxon>
        <taxon>Bacilli</taxon>
        <taxon>Bacillales</taxon>
        <taxon>Paenibacillaceae</taxon>
        <taxon>Paenibacillus</taxon>
    </lineage>
</organism>
<comment type="subcellular location">
    <subcellularLocation>
        <location evidence="1">Cell envelope</location>
    </subcellularLocation>
</comment>
<evidence type="ECO:0000256" key="3">
    <source>
        <dbReference type="ARBA" id="ARBA00022448"/>
    </source>
</evidence>
<keyword evidence="4" id="KW-0732">Signal</keyword>
<dbReference type="InterPro" id="IPR051313">
    <property type="entry name" value="Bact_iron-sidero_bind"/>
</dbReference>
<dbReference type="PANTHER" id="PTHR30532:SF26">
    <property type="entry name" value="IRON(3+)-HYDROXAMATE-BINDING PROTEIN FHUD"/>
    <property type="match status" value="1"/>
</dbReference>
<evidence type="ECO:0000256" key="1">
    <source>
        <dbReference type="ARBA" id="ARBA00004196"/>
    </source>
</evidence>
<dbReference type="Pfam" id="PF02311">
    <property type="entry name" value="AraC_binding"/>
    <property type="match status" value="1"/>
</dbReference>
<dbReference type="GO" id="GO:1901678">
    <property type="term" value="P:iron coordination entity transport"/>
    <property type="evidence" value="ECO:0007669"/>
    <property type="project" value="UniProtKB-ARBA"/>
</dbReference>
<evidence type="ECO:0000256" key="7">
    <source>
        <dbReference type="ARBA" id="ARBA00023163"/>
    </source>
</evidence>
<feature type="domain" description="Fe/B12 periplasmic-binding" evidence="9">
    <location>
        <begin position="292"/>
        <end position="546"/>
    </location>
</feature>
<accession>A0A1B2DMX2</accession>
<evidence type="ECO:0000259" key="9">
    <source>
        <dbReference type="PROSITE" id="PS50983"/>
    </source>
</evidence>
<dbReference type="InterPro" id="IPR009057">
    <property type="entry name" value="Homeodomain-like_sf"/>
</dbReference>
<evidence type="ECO:0000256" key="2">
    <source>
        <dbReference type="ARBA" id="ARBA00008814"/>
    </source>
</evidence>
<keyword evidence="5" id="KW-0805">Transcription regulation</keyword>
<dbReference type="SUPFAM" id="SSF53807">
    <property type="entry name" value="Helical backbone' metal receptor"/>
    <property type="match status" value="1"/>
</dbReference>
<keyword evidence="3" id="KW-0813">Transport</keyword>
<protein>
    <recommendedName>
        <fullName evidence="11">HTH araC/xylS-type domain-containing protein</fullName>
    </recommendedName>
</protein>
<dbReference type="InterPro" id="IPR037923">
    <property type="entry name" value="HTH-like"/>
</dbReference>
<dbReference type="SUPFAM" id="SSF51215">
    <property type="entry name" value="Regulatory protein AraC"/>
    <property type="match status" value="1"/>
</dbReference>
<evidence type="ECO:0000313" key="10">
    <source>
        <dbReference type="EMBL" id="ANY69056.1"/>
    </source>
</evidence>
<name>A0A1B2DMX2_9BACL</name>
<dbReference type="Pfam" id="PF12833">
    <property type="entry name" value="HTH_18"/>
    <property type="match status" value="1"/>
</dbReference>
<comment type="similarity">
    <text evidence="2">Belongs to the bacterial solute-binding protein 8 family.</text>
</comment>
<dbReference type="GO" id="GO:0030288">
    <property type="term" value="C:outer membrane-bounded periplasmic space"/>
    <property type="evidence" value="ECO:0007669"/>
    <property type="project" value="TreeGrafter"/>
</dbReference>
<dbReference type="PROSITE" id="PS00041">
    <property type="entry name" value="HTH_ARAC_FAMILY_1"/>
    <property type="match status" value="1"/>
</dbReference>
<evidence type="ECO:0000256" key="4">
    <source>
        <dbReference type="ARBA" id="ARBA00022729"/>
    </source>
</evidence>
<dbReference type="GO" id="GO:0043565">
    <property type="term" value="F:sequence-specific DNA binding"/>
    <property type="evidence" value="ECO:0007669"/>
    <property type="project" value="InterPro"/>
</dbReference>
<dbReference type="InterPro" id="IPR018060">
    <property type="entry name" value="HTH_AraC"/>
</dbReference>
<dbReference type="SUPFAM" id="SSF46689">
    <property type="entry name" value="Homeodomain-like"/>
    <property type="match status" value="2"/>
</dbReference>
<evidence type="ECO:0000259" key="8">
    <source>
        <dbReference type="PROSITE" id="PS01124"/>
    </source>
</evidence>